<evidence type="ECO:0000256" key="1">
    <source>
        <dbReference type="ARBA" id="ARBA00010759"/>
    </source>
</evidence>
<accession>A0A6N7XMF3</accession>
<keyword evidence="3 4" id="KW-0378">Hydrolase</keyword>
<dbReference type="AlphaFoldDB" id="A0A6N7XMF3"/>
<gene>
    <name evidence="3 4" type="primary">def</name>
    <name evidence="4" type="ORF">FYJ65_07385</name>
</gene>
<feature type="active site" evidence="3">
    <location>
        <position position="135"/>
    </location>
</feature>
<comment type="function">
    <text evidence="3">Removes the formyl group from the N-terminal Met of newly synthesized proteins. Requires at least a dipeptide for an efficient rate of reaction. N-terminal L-methionine is a prerequisite for activity but the enzyme has broad specificity at other positions.</text>
</comment>
<dbReference type="GO" id="GO:0046872">
    <property type="term" value="F:metal ion binding"/>
    <property type="evidence" value="ECO:0007669"/>
    <property type="project" value="UniProtKB-KW"/>
</dbReference>
<keyword evidence="5" id="KW-1185">Reference proteome</keyword>
<dbReference type="CDD" id="cd00487">
    <property type="entry name" value="Pep_deformylase"/>
    <property type="match status" value="1"/>
</dbReference>
<comment type="cofactor">
    <cofactor evidence="3">
        <name>Fe(2+)</name>
        <dbReference type="ChEBI" id="CHEBI:29033"/>
    </cofactor>
    <text evidence="3">Binds 1 Fe(2+) ion.</text>
</comment>
<dbReference type="InterPro" id="IPR023635">
    <property type="entry name" value="Peptide_deformylase"/>
</dbReference>
<keyword evidence="2 3" id="KW-0408">Iron</keyword>
<name>A0A6N7XMF3_9FIRM</name>
<reference evidence="4 5" key="1">
    <citation type="submission" date="2019-08" db="EMBL/GenBank/DDBJ databases">
        <title>In-depth cultivation of the pig gut microbiome towards novel bacterial diversity and tailored functional studies.</title>
        <authorList>
            <person name="Wylensek D."/>
            <person name="Hitch T.C.A."/>
            <person name="Clavel T."/>
        </authorList>
    </citation>
    <scope>NUCLEOTIDE SEQUENCE [LARGE SCALE GENOMIC DNA]</scope>
    <source>
        <strain evidence="4 5">WCA-MUC-591-APC-4B</strain>
    </source>
</reference>
<dbReference type="Pfam" id="PF01327">
    <property type="entry name" value="Pep_deformylase"/>
    <property type="match status" value="1"/>
</dbReference>
<comment type="caution">
    <text evidence="4">The sequence shown here is derived from an EMBL/GenBank/DDBJ whole genome shotgun (WGS) entry which is preliminary data.</text>
</comment>
<dbReference type="Gene3D" id="3.90.45.10">
    <property type="entry name" value="Peptide deformylase"/>
    <property type="match status" value="1"/>
</dbReference>
<feature type="binding site" evidence="3">
    <location>
        <position position="92"/>
    </location>
    <ligand>
        <name>Fe cation</name>
        <dbReference type="ChEBI" id="CHEBI:24875"/>
    </ligand>
</feature>
<feature type="binding site" evidence="3">
    <location>
        <position position="134"/>
    </location>
    <ligand>
        <name>Fe cation</name>
        <dbReference type="ChEBI" id="CHEBI:24875"/>
    </ligand>
</feature>
<keyword evidence="3" id="KW-0479">Metal-binding</keyword>
<dbReference type="GO" id="GO:0042586">
    <property type="term" value="F:peptide deformylase activity"/>
    <property type="evidence" value="ECO:0007669"/>
    <property type="project" value="UniProtKB-UniRule"/>
</dbReference>
<dbReference type="PRINTS" id="PR01576">
    <property type="entry name" value="PDEFORMYLASE"/>
</dbReference>
<dbReference type="PANTHER" id="PTHR10458:SF22">
    <property type="entry name" value="PEPTIDE DEFORMYLASE"/>
    <property type="match status" value="1"/>
</dbReference>
<feature type="binding site" evidence="3">
    <location>
        <position position="138"/>
    </location>
    <ligand>
        <name>Fe cation</name>
        <dbReference type="ChEBI" id="CHEBI:24875"/>
    </ligand>
</feature>
<comment type="catalytic activity">
    <reaction evidence="3">
        <text>N-terminal N-formyl-L-methionyl-[peptide] + H2O = N-terminal L-methionyl-[peptide] + formate</text>
        <dbReference type="Rhea" id="RHEA:24420"/>
        <dbReference type="Rhea" id="RHEA-COMP:10639"/>
        <dbReference type="Rhea" id="RHEA-COMP:10640"/>
        <dbReference type="ChEBI" id="CHEBI:15377"/>
        <dbReference type="ChEBI" id="CHEBI:15740"/>
        <dbReference type="ChEBI" id="CHEBI:49298"/>
        <dbReference type="ChEBI" id="CHEBI:64731"/>
        <dbReference type="EC" id="3.5.1.88"/>
    </reaction>
</comment>
<comment type="similarity">
    <text evidence="1 3">Belongs to the polypeptide deformylase family.</text>
</comment>
<sequence length="169" mass="19243">MAIRKIVEKGDEILAKKCKPVKEVTKHIQTVTRDMIDTMIEADGVGLAAPQIGIMKRMFVCRPELEDPEHNYVFINPEILEKEGEQDSMEGCLSVPGYIGHVVRPEKVRIQGLDAEGEMQDLVFDGFAATCICHEYDHLDGILYTDRSDNVMTNEEYAEILKKQEEEER</sequence>
<dbReference type="PIRSF" id="PIRSF004749">
    <property type="entry name" value="Pep_def"/>
    <property type="match status" value="1"/>
</dbReference>
<keyword evidence="3" id="KW-0648">Protein biosynthesis</keyword>
<dbReference type="GO" id="GO:0006412">
    <property type="term" value="P:translation"/>
    <property type="evidence" value="ECO:0007669"/>
    <property type="project" value="UniProtKB-UniRule"/>
</dbReference>
<dbReference type="Proteomes" id="UP000469424">
    <property type="component" value="Unassembled WGS sequence"/>
</dbReference>
<dbReference type="HAMAP" id="MF_00163">
    <property type="entry name" value="Pep_deformylase"/>
    <property type="match status" value="1"/>
</dbReference>
<organism evidence="4 5">
    <name type="scientific">Mogibacterium kristiansenii</name>
    <dbReference type="NCBI Taxonomy" id="2606708"/>
    <lineage>
        <taxon>Bacteria</taxon>
        <taxon>Bacillati</taxon>
        <taxon>Bacillota</taxon>
        <taxon>Clostridia</taxon>
        <taxon>Peptostreptococcales</taxon>
        <taxon>Anaerovoracaceae</taxon>
        <taxon>Mogibacterium</taxon>
    </lineage>
</organism>
<protein>
    <recommendedName>
        <fullName evidence="3">Peptide deformylase</fullName>
        <shortName evidence="3">PDF</shortName>
        <ecNumber evidence="3">3.5.1.88</ecNumber>
    </recommendedName>
    <alternativeName>
        <fullName evidence="3">Polypeptide deformylase</fullName>
    </alternativeName>
</protein>
<evidence type="ECO:0000256" key="2">
    <source>
        <dbReference type="ARBA" id="ARBA00023004"/>
    </source>
</evidence>
<proteinExistence type="inferred from homology"/>
<evidence type="ECO:0000313" key="4">
    <source>
        <dbReference type="EMBL" id="MST71136.1"/>
    </source>
</evidence>
<dbReference type="PANTHER" id="PTHR10458">
    <property type="entry name" value="PEPTIDE DEFORMYLASE"/>
    <property type="match status" value="1"/>
</dbReference>
<dbReference type="RefSeq" id="WP_154554699.1">
    <property type="nucleotide sequence ID" value="NZ_VUNA01000014.1"/>
</dbReference>
<dbReference type="NCBIfam" id="NF001159">
    <property type="entry name" value="PRK00150.1-3"/>
    <property type="match status" value="1"/>
</dbReference>
<dbReference type="EMBL" id="VUNA01000014">
    <property type="protein sequence ID" value="MST71136.1"/>
    <property type="molecule type" value="Genomic_DNA"/>
</dbReference>
<dbReference type="EC" id="3.5.1.88" evidence="3"/>
<evidence type="ECO:0000256" key="3">
    <source>
        <dbReference type="HAMAP-Rule" id="MF_00163"/>
    </source>
</evidence>
<evidence type="ECO:0000313" key="5">
    <source>
        <dbReference type="Proteomes" id="UP000469424"/>
    </source>
</evidence>
<dbReference type="SUPFAM" id="SSF56420">
    <property type="entry name" value="Peptide deformylase"/>
    <property type="match status" value="1"/>
</dbReference>
<dbReference type="InterPro" id="IPR036821">
    <property type="entry name" value="Peptide_deformylase_sf"/>
</dbReference>
<dbReference type="NCBIfam" id="TIGR00079">
    <property type="entry name" value="pept_deformyl"/>
    <property type="match status" value="1"/>
</dbReference>